<name>K3WCU6_GLOUD</name>
<reference evidence="3" key="1">
    <citation type="journal article" date="2010" name="Genome Biol.">
        <title>Genome sequence of the necrotrophic plant pathogen Pythium ultimum reveals original pathogenicity mechanisms and effector repertoire.</title>
        <authorList>
            <person name="Levesque C.A."/>
            <person name="Brouwer H."/>
            <person name="Cano L."/>
            <person name="Hamilton J.P."/>
            <person name="Holt C."/>
            <person name="Huitema E."/>
            <person name="Raffaele S."/>
            <person name="Robideau G.P."/>
            <person name="Thines M."/>
            <person name="Win J."/>
            <person name="Zerillo M.M."/>
            <person name="Beakes G.W."/>
            <person name="Boore J.L."/>
            <person name="Busam D."/>
            <person name="Dumas B."/>
            <person name="Ferriera S."/>
            <person name="Fuerstenberg S.I."/>
            <person name="Gachon C.M."/>
            <person name="Gaulin E."/>
            <person name="Govers F."/>
            <person name="Grenville-Briggs L."/>
            <person name="Horner N."/>
            <person name="Hostetler J."/>
            <person name="Jiang R.H."/>
            <person name="Johnson J."/>
            <person name="Krajaejun T."/>
            <person name="Lin H."/>
            <person name="Meijer H.J."/>
            <person name="Moore B."/>
            <person name="Morris P."/>
            <person name="Phuntmart V."/>
            <person name="Puiu D."/>
            <person name="Shetty J."/>
            <person name="Stajich J.E."/>
            <person name="Tripathy S."/>
            <person name="Wawra S."/>
            <person name="van West P."/>
            <person name="Whitty B.R."/>
            <person name="Coutinho P.M."/>
            <person name="Henrissat B."/>
            <person name="Martin F."/>
            <person name="Thomas P.D."/>
            <person name="Tyler B.M."/>
            <person name="De Vries R.P."/>
            <person name="Kamoun S."/>
            <person name="Yandell M."/>
            <person name="Tisserat N."/>
            <person name="Buell C.R."/>
        </authorList>
    </citation>
    <scope>NUCLEOTIDE SEQUENCE</scope>
    <source>
        <strain evidence="3">DAOM:BR144</strain>
    </source>
</reference>
<evidence type="ECO:0000256" key="1">
    <source>
        <dbReference type="SAM" id="MobiDB-lite"/>
    </source>
</evidence>
<dbReference type="STRING" id="431595.K3WCU6"/>
<protein>
    <submittedName>
        <fullName evidence="2">Uncharacterized protein</fullName>
    </submittedName>
</protein>
<dbReference type="Proteomes" id="UP000019132">
    <property type="component" value="Unassembled WGS sequence"/>
</dbReference>
<keyword evidence="3" id="KW-1185">Reference proteome</keyword>
<accession>K3WCU6</accession>
<feature type="compositionally biased region" description="Pro residues" evidence="1">
    <location>
        <begin position="1"/>
        <end position="16"/>
    </location>
</feature>
<dbReference type="EnsemblProtists" id="PYU1_T002787">
    <property type="protein sequence ID" value="PYU1_T002787"/>
    <property type="gene ID" value="PYU1_G002784"/>
</dbReference>
<feature type="region of interest" description="Disordered" evidence="1">
    <location>
        <begin position="1"/>
        <end position="22"/>
    </location>
</feature>
<reference evidence="2" key="3">
    <citation type="submission" date="2015-02" db="UniProtKB">
        <authorList>
            <consortium name="EnsemblProtists"/>
        </authorList>
    </citation>
    <scope>IDENTIFICATION</scope>
    <source>
        <strain evidence="2">DAOM BR144</strain>
    </source>
</reference>
<dbReference type="VEuPathDB" id="FungiDB:PYU1_G002784"/>
<proteinExistence type="predicted"/>
<reference evidence="3" key="2">
    <citation type="submission" date="2010-04" db="EMBL/GenBank/DDBJ databases">
        <authorList>
            <person name="Buell R."/>
            <person name="Hamilton J."/>
            <person name="Hostetler J."/>
        </authorList>
    </citation>
    <scope>NUCLEOTIDE SEQUENCE [LARGE SCALE GENOMIC DNA]</scope>
    <source>
        <strain evidence="3">DAOM:BR144</strain>
    </source>
</reference>
<dbReference type="InParanoid" id="K3WCU6"/>
<organism evidence="2 3">
    <name type="scientific">Globisporangium ultimum (strain ATCC 200006 / CBS 805.95 / DAOM BR144)</name>
    <name type="common">Pythium ultimum</name>
    <dbReference type="NCBI Taxonomy" id="431595"/>
    <lineage>
        <taxon>Eukaryota</taxon>
        <taxon>Sar</taxon>
        <taxon>Stramenopiles</taxon>
        <taxon>Oomycota</taxon>
        <taxon>Peronosporomycetes</taxon>
        <taxon>Pythiales</taxon>
        <taxon>Pythiaceae</taxon>
        <taxon>Globisporangium</taxon>
    </lineage>
</organism>
<dbReference type="HOGENOM" id="CLU_2909043_0_0_1"/>
<dbReference type="AlphaFoldDB" id="K3WCU6"/>
<sequence>MTEGVPPPGLPPPDFPPTLANIDFSTTNLRTLPDDLDTKWPSEDQLMFKYSAFTPIPGVVVR</sequence>
<evidence type="ECO:0000313" key="2">
    <source>
        <dbReference type="EnsemblProtists" id="PYU1_T002787"/>
    </source>
</evidence>
<dbReference type="EMBL" id="GL376628">
    <property type="status" value="NOT_ANNOTATED_CDS"/>
    <property type="molecule type" value="Genomic_DNA"/>
</dbReference>
<evidence type="ECO:0000313" key="3">
    <source>
        <dbReference type="Proteomes" id="UP000019132"/>
    </source>
</evidence>